<dbReference type="Pfam" id="PF03961">
    <property type="entry name" value="FapA"/>
    <property type="match status" value="1"/>
</dbReference>
<reference evidence="3 4" key="1">
    <citation type="submission" date="2014-10" db="EMBL/GenBank/DDBJ databases">
        <title>Genome sequence of Clostridium aceticum DSM 1496.</title>
        <authorList>
            <person name="Poehlein A."/>
            <person name="Schiel-Bengelsdorf B."/>
            <person name="Gottschalk G."/>
            <person name="Duerre P."/>
            <person name="Daniel R."/>
        </authorList>
    </citation>
    <scope>NUCLEOTIDE SEQUENCE [LARGE SCALE GENOMIC DNA]</scope>
    <source>
        <strain evidence="3 4">DSM 1496</strain>
    </source>
</reference>
<name>A0A0G3WAT1_9CLOT</name>
<organism evidence="3 4">
    <name type="scientific">Clostridium aceticum</name>
    <dbReference type="NCBI Taxonomy" id="84022"/>
    <lineage>
        <taxon>Bacteria</taxon>
        <taxon>Bacillati</taxon>
        <taxon>Bacillota</taxon>
        <taxon>Clostridia</taxon>
        <taxon>Eubacteriales</taxon>
        <taxon>Clostridiaceae</taxon>
        <taxon>Clostridium</taxon>
    </lineage>
</organism>
<dbReference type="KEGG" id="cace:CACET_c20050"/>
<accession>A0A0G3WAT1</accession>
<evidence type="ECO:0000256" key="1">
    <source>
        <dbReference type="SAM" id="Coils"/>
    </source>
</evidence>
<dbReference type="PANTHER" id="PTHR38032:SF1">
    <property type="entry name" value="RNA-BINDING PROTEIN KHPB N-TERMINAL DOMAIN-CONTAINING PROTEIN"/>
    <property type="match status" value="1"/>
</dbReference>
<dbReference type="PANTHER" id="PTHR38032">
    <property type="entry name" value="POLYMERASE-RELATED"/>
    <property type="match status" value="1"/>
</dbReference>
<feature type="coiled-coil region" evidence="1">
    <location>
        <begin position="496"/>
        <end position="564"/>
    </location>
</feature>
<protein>
    <submittedName>
        <fullName evidence="3">Putative polymerase</fullName>
    </submittedName>
</protein>
<dbReference type="InterPro" id="IPR046866">
    <property type="entry name" value="FapA_N"/>
</dbReference>
<dbReference type="EMBL" id="CP009687">
    <property type="protein sequence ID" value="AKL95453.1"/>
    <property type="molecule type" value="Genomic_DNA"/>
</dbReference>
<feature type="domain" description="RNA-binding protein KhpB N-terminal" evidence="2">
    <location>
        <begin position="7"/>
        <end position="56"/>
    </location>
</feature>
<keyword evidence="4" id="KW-1185">Reference proteome</keyword>
<keyword evidence="1" id="KW-0175">Coiled coil</keyword>
<dbReference type="InterPro" id="IPR032782">
    <property type="entry name" value="KhpB_N"/>
</dbReference>
<proteinExistence type="predicted"/>
<dbReference type="STRING" id="84022.CACET_c20050"/>
<dbReference type="InterPro" id="IPR005646">
    <property type="entry name" value="FapA"/>
</dbReference>
<dbReference type="PATRIC" id="fig|84022.6.peg.2002"/>
<dbReference type="Gene3D" id="3.30.30.80">
    <property type="entry name" value="probable RNA-binding protein from clostridium symbiosum atcc 14940"/>
    <property type="match status" value="1"/>
</dbReference>
<evidence type="ECO:0000313" key="3">
    <source>
        <dbReference type="EMBL" id="AKL95453.1"/>
    </source>
</evidence>
<evidence type="ECO:0000259" key="2">
    <source>
        <dbReference type="SMART" id="SM01245"/>
    </source>
</evidence>
<dbReference type="Pfam" id="PF14804">
    <property type="entry name" value="Jag_N"/>
    <property type="match status" value="1"/>
</dbReference>
<dbReference type="AlphaFoldDB" id="A0A0G3WAT1"/>
<gene>
    <name evidence="3" type="ORF">CACET_c20050</name>
</gene>
<sequence length="617" mass="68399">MGKKEIIVEGRNYEEVVSKGLEELKLKLEEVEVEILEEKTSLILKKKSIRLKITEKQENVEESLHELDIEKTIEKGQHQAIKPLTTCDDEDFFRIDYLADGVYLSVTSSTGKNLQEKTKEILAYLEKKSVIELNIESIHQCLAENLDEPVKIAPHQKEHLIDGSVVIDISKDKLQAYVAIIKADGGKEISFEEAKEALKEKGVVYGINETKLHTMIDHGVYDEKILIAEGKKPKAGENGRVKYHVDIHKQHKPQILEDGTVDFKKLDIIANVVQGQLLVEIIPPTDGVQGINVFQQEIPPQKGKPAKIALGKNVVGDEGGLKIYAQVEGQVFLRDGKLQVSQVYEIPGDVGHSTGNVKFNGTVLVKGNVKSGFVVEADGDIQVNGVVEAATLIAKGSIILNRGIQGSNQAYLECENLVAKYIENTKIKSLANIESDCILHSDVIAKKNITVIGKRGLIVGGQVRAGEEIRAKVIGSHMGTNTKIEVGIDPDEKSNYETMKLEASEIEKNLANLRKTIALLKKIEQSSTLEDSKKEILVKSVKTYEHLKEKHESITNQLKAFELRGQDLSRGKVHASMKIYPGVRVSILNAARHIYDELSMCTLYVKEGEIAIGPHEQ</sequence>
<dbReference type="InterPro" id="IPR038247">
    <property type="entry name" value="Jag_N_dom_sf"/>
</dbReference>
<dbReference type="InterPro" id="IPR046865">
    <property type="entry name" value="FapA_b_solenoid"/>
</dbReference>
<dbReference type="Proteomes" id="UP000035704">
    <property type="component" value="Chromosome"/>
</dbReference>
<evidence type="ECO:0000313" key="4">
    <source>
        <dbReference type="Proteomes" id="UP000035704"/>
    </source>
</evidence>
<dbReference type="SMART" id="SM01245">
    <property type="entry name" value="Jag_N"/>
    <property type="match status" value="1"/>
</dbReference>
<dbReference type="OrthoDB" id="9816426at2"/>
<dbReference type="Pfam" id="PF20250">
    <property type="entry name" value="FapA_N"/>
    <property type="match status" value="1"/>
</dbReference>
<dbReference type="RefSeq" id="WP_052661526.1">
    <property type="nucleotide sequence ID" value="NZ_CP009687.1"/>
</dbReference>